<accession>A0A1B7N372</accession>
<evidence type="ECO:0000256" key="3">
    <source>
        <dbReference type="ARBA" id="ARBA00010617"/>
    </source>
</evidence>
<keyword evidence="6" id="KW-0560">Oxidoreductase</keyword>
<dbReference type="GO" id="GO:0016705">
    <property type="term" value="F:oxidoreductase activity, acting on paired donors, with incorporation or reduction of molecular oxygen"/>
    <property type="evidence" value="ECO:0007669"/>
    <property type="project" value="InterPro"/>
</dbReference>
<dbReference type="PRINTS" id="PR00463">
    <property type="entry name" value="EP450I"/>
</dbReference>
<dbReference type="OrthoDB" id="2676857at2759"/>
<evidence type="ECO:0000256" key="8">
    <source>
        <dbReference type="ARBA" id="ARBA00023033"/>
    </source>
</evidence>
<evidence type="ECO:0000256" key="1">
    <source>
        <dbReference type="ARBA" id="ARBA00001971"/>
    </source>
</evidence>
<comment type="similarity">
    <text evidence="3">Belongs to the cytochrome P450 family.</text>
</comment>
<dbReference type="Pfam" id="PF00067">
    <property type="entry name" value="p450"/>
    <property type="match status" value="1"/>
</dbReference>
<keyword evidence="4" id="KW-0349">Heme</keyword>
<dbReference type="SUPFAM" id="SSF48264">
    <property type="entry name" value="Cytochrome P450"/>
    <property type="match status" value="1"/>
</dbReference>
<proteinExistence type="inferred from homology"/>
<keyword evidence="10" id="KW-1185">Reference proteome</keyword>
<dbReference type="GO" id="GO:0005506">
    <property type="term" value="F:iron ion binding"/>
    <property type="evidence" value="ECO:0007669"/>
    <property type="project" value="InterPro"/>
</dbReference>
<dbReference type="InterPro" id="IPR050364">
    <property type="entry name" value="Cytochrome_P450_fung"/>
</dbReference>
<dbReference type="STRING" id="1314800.A0A1B7N372"/>
<keyword evidence="5" id="KW-0479">Metal-binding</keyword>
<evidence type="ECO:0000256" key="2">
    <source>
        <dbReference type="ARBA" id="ARBA00005179"/>
    </source>
</evidence>
<dbReference type="GO" id="GO:0004497">
    <property type="term" value="F:monooxygenase activity"/>
    <property type="evidence" value="ECO:0007669"/>
    <property type="project" value="UniProtKB-KW"/>
</dbReference>
<dbReference type="PANTHER" id="PTHR46300">
    <property type="entry name" value="P450, PUTATIVE (EUROFUNG)-RELATED-RELATED"/>
    <property type="match status" value="1"/>
</dbReference>
<dbReference type="InterPro" id="IPR001128">
    <property type="entry name" value="Cyt_P450"/>
</dbReference>
<comment type="cofactor">
    <cofactor evidence="1">
        <name>heme</name>
        <dbReference type="ChEBI" id="CHEBI:30413"/>
    </cofactor>
</comment>
<evidence type="ECO:0000256" key="6">
    <source>
        <dbReference type="ARBA" id="ARBA00023002"/>
    </source>
</evidence>
<keyword evidence="8" id="KW-0503">Monooxygenase</keyword>
<dbReference type="AlphaFoldDB" id="A0A1B7N372"/>
<evidence type="ECO:0000256" key="7">
    <source>
        <dbReference type="ARBA" id="ARBA00023004"/>
    </source>
</evidence>
<dbReference type="Gene3D" id="1.10.630.10">
    <property type="entry name" value="Cytochrome P450"/>
    <property type="match status" value="1"/>
</dbReference>
<sequence>MIGRLILSVVRFVPSWFPGAGFKRVALDIGQKLSRLDAVSFNWVKQQMQSGSYMPSFASSHLLPEDGSMVDARQEGIIKLAQPGALHRGDGHPIAAKSFVLAMTLYPEVQKRARAEIDGIVGQDRFPTFEDRDKLSYIAAHIQETTRWAPIVPQGLSHLAMKERVYEGYRISEGATVTANIFSIARDEKCTPSHWSSGLSAS</sequence>
<comment type="pathway">
    <text evidence="2">Secondary metabolite biosynthesis.</text>
</comment>
<name>A0A1B7N372_9AGAM</name>
<evidence type="ECO:0000256" key="4">
    <source>
        <dbReference type="ARBA" id="ARBA00022617"/>
    </source>
</evidence>
<evidence type="ECO:0000313" key="10">
    <source>
        <dbReference type="Proteomes" id="UP000092154"/>
    </source>
</evidence>
<reference evidence="9 10" key="1">
    <citation type="submission" date="2016-06" db="EMBL/GenBank/DDBJ databases">
        <title>Comparative genomics of the ectomycorrhizal sister species Rhizopogon vinicolor and Rhizopogon vesiculosus (Basidiomycota: Boletales) reveals a divergence of the mating type B locus.</title>
        <authorList>
            <consortium name="DOE Joint Genome Institute"/>
            <person name="Mujic A.B."/>
            <person name="Kuo A."/>
            <person name="Tritt A."/>
            <person name="Lipzen A."/>
            <person name="Chen C."/>
            <person name="Johnson J."/>
            <person name="Sharma A."/>
            <person name="Barry K."/>
            <person name="Grigoriev I.V."/>
            <person name="Spatafora J.W."/>
        </authorList>
    </citation>
    <scope>NUCLEOTIDE SEQUENCE [LARGE SCALE GENOMIC DNA]</scope>
    <source>
        <strain evidence="9 10">AM-OR11-026</strain>
    </source>
</reference>
<protein>
    <submittedName>
        <fullName evidence="9">Cytochrome P450</fullName>
    </submittedName>
</protein>
<evidence type="ECO:0000313" key="9">
    <source>
        <dbReference type="EMBL" id="OAX39285.1"/>
    </source>
</evidence>
<keyword evidence="7" id="KW-0408">Iron</keyword>
<dbReference type="PANTHER" id="PTHR46300:SF7">
    <property type="entry name" value="P450, PUTATIVE (EUROFUNG)-RELATED"/>
    <property type="match status" value="1"/>
</dbReference>
<dbReference type="InterPro" id="IPR002401">
    <property type="entry name" value="Cyt_P450_E_grp-I"/>
</dbReference>
<dbReference type="InParanoid" id="A0A1B7N372"/>
<dbReference type="EMBL" id="KV448255">
    <property type="protein sequence ID" value="OAX39285.1"/>
    <property type="molecule type" value="Genomic_DNA"/>
</dbReference>
<organism evidence="9 10">
    <name type="scientific">Rhizopogon vinicolor AM-OR11-026</name>
    <dbReference type="NCBI Taxonomy" id="1314800"/>
    <lineage>
        <taxon>Eukaryota</taxon>
        <taxon>Fungi</taxon>
        <taxon>Dikarya</taxon>
        <taxon>Basidiomycota</taxon>
        <taxon>Agaricomycotina</taxon>
        <taxon>Agaricomycetes</taxon>
        <taxon>Agaricomycetidae</taxon>
        <taxon>Boletales</taxon>
        <taxon>Suillineae</taxon>
        <taxon>Rhizopogonaceae</taxon>
        <taxon>Rhizopogon</taxon>
    </lineage>
</organism>
<dbReference type="GO" id="GO:0020037">
    <property type="term" value="F:heme binding"/>
    <property type="evidence" value="ECO:0007669"/>
    <property type="project" value="InterPro"/>
</dbReference>
<dbReference type="InterPro" id="IPR036396">
    <property type="entry name" value="Cyt_P450_sf"/>
</dbReference>
<gene>
    <name evidence="9" type="ORF">K503DRAFT_97888</name>
</gene>
<evidence type="ECO:0000256" key="5">
    <source>
        <dbReference type="ARBA" id="ARBA00022723"/>
    </source>
</evidence>
<dbReference type="Proteomes" id="UP000092154">
    <property type="component" value="Unassembled WGS sequence"/>
</dbReference>